<gene>
    <name evidence="2" type="ORF">SAMN02745126_00064</name>
</gene>
<dbReference type="EMBL" id="FUWJ01000001">
    <property type="protein sequence ID" value="SJZ30715.1"/>
    <property type="molecule type" value="Genomic_DNA"/>
</dbReference>
<dbReference type="Gene3D" id="3.40.190.10">
    <property type="entry name" value="Periplasmic binding protein-like II"/>
    <property type="match status" value="2"/>
</dbReference>
<dbReference type="Pfam" id="PF09084">
    <property type="entry name" value="NMT1"/>
    <property type="match status" value="1"/>
</dbReference>
<dbReference type="AlphaFoldDB" id="A0A1T4JKK6"/>
<evidence type="ECO:0000259" key="1">
    <source>
        <dbReference type="Pfam" id="PF09084"/>
    </source>
</evidence>
<name>A0A1T4JKK6_9HYPH</name>
<protein>
    <submittedName>
        <fullName evidence="2">ABC-type nitrate/sulfonate/bicarbonate transport system, substrate-binding protein</fullName>
    </submittedName>
</protein>
<keyword evidence="3" id="KW-1185">Reference proteome</keyword>
<reference evidence="3" key="1">
    <citation type="submission" date="2017-02" db="EMBL/GenBank/DDBJ databases">
        <authorList>
            <person name="Varghese N."/>
            <person name="Submissions S."/>
        </authorList>
    </citation>
    <scope>NUCLEOTIDE SEQUENCE [LARGE SCALE GENOMIC DNA]</scope>
    <source>
        <strain evidence="3">ATCC 27094</strain>
    </source>
</reference>
<dbReference type="STRING" id="225324.SAMN02745126_00064"/>
<accession>A0A1T4JKK6</accession>
<dbReference type="GO" id="GO:0009228">
    <property type="term" value="P:thiamine biosynthetic process"/>
    <property type="evidence" value="ECO:0007669"/>
    <property type="project" value="InterPro"/>
</dbReference>
<dbReference type="SUPFAM" id="SSF53850">
    <property type="entry name" value="Periplasmic binding protein-like II"/>
    <property type="match status" value="1"/>
</dbReference>
<feature type="domain" description="SsuA/THI5-like" evidence="1">
    <location>
        <begin position="61"/>
        <end position="262"/>
    </location>
</feature>
<dbReference type="PROSITE" id="PS51318">
    <property type="entry name" value="TAT"/>
    <property type="match status" value="1"/>
</dbReference>
<dbReference type="InterPro" id="IPR006311">
    <property type="entry name" value="TAT_signal"/>
</dbReference>
<sequence length="366" mass="39080">MGKGAKANALTRRSLVAAASASAVATIGGFTPKRVHAQRKISVKYTLGWLPEGANIWSYAAKQFWTKSGIDVTIEKGSGSAAATQAIAQGQYEFGIPAAPNSIQQALKGLPLLSLGCFNYDTTMGIAVRPESDIAKPEQLKGKKVGSTLTSGEYPFLPLFLKNVGLTMGDIQSIALDSKVREVALIEKQCDAITCFVASALPKLIASKVNPRVFLYKNYGLPFYAHSLTTTNAFYAKEKALCADMTAGLAEGVKFALLHPDETIEILFKEVPEMKLASTAKEQLAIGMGVWSANYVTKEAMDKGIGWADPAIYAKMTDVVFATSAAAGDKKPDPASLFTNEFVGKLQLSADEWKTVKASTAKYALG</sequence>
<dbReference type="PANTHER" id="PTHR31528">
    <property type="entry name" value="4-AMINO-5-HYDROXYMETHYL-2-METHYLPYRIMIDINE PHOSPHATE SYNTHASE THI11-RELATED"/>
    <property type="match status" value="1"/>
</dbReference>
<proteinExistence type="predicted"/>
<organism evidence="2 3">
    <name type="scientific">Enhydrobacter aerosaccus</name>
    <dbReference type="NCBI Taxonomy" id="225324"/>
    <lineage>
        <taxon>Bacteria</taxon>
        <taxon>Pseudomonadati</taxon>
        <taxon>Pseudomonadota</taxon>
        <taxon>Alphaproteobacteria</taxon>
        <taxon>Hyphomicrobiales</taxon>
        <taxon>Enhydrobacter</taxon>
    </lineage>
</organism>
<evidence type="ECO:0000313" key="2">
    <source>
        <dbReference type="EMBL" id="SJZ30715.1"/>
    </source>
</evidence>
<dbReference type="InterPro" id="IPR015168">
    <property type="entry name" value="SsuA/THI5"/>
</dbReference>
<dbReference type="Proteomes" id="UP000190092">
    <property type="component" value="Unassembled WGS sequence"/>
</dbReference>
<dbReference type="InterPro" id="IPR027939">
    <property type="entry name" value="NMT1/THI5"/>
</dbReference>
<evidence type="ECO:0000313" key="3">
    <source>
        <dbReference type="Proteomes" id="UP000190092"/>
    </source>
</evidence>
<dbReference type="PANTHER" id="PTHR31528:SF3">
    <property type="entry name" value="THIAMINE BIOSYNTHESIS PROTEIN HI_0357-RELATED"/>
    <property type="match status" value="1"/>
</dbReference>
<dbReference type="RefSeq" id="WP_170920716.1">
    <property type="nucleotide sequence ID" value="NZ_FUWJ01000001.1"/>
</dbReference>